<dbReference type="InterPro" id="IPR018497">
    <property type="entry name" value="Peptidase_M13_C"/>
</dbReference>
<name>A0AA36C7L4_9BILA</name>
<dbReference type="GO" id="GO:0005886">
    <property type="term" value="C:plasma membrane"/>
    <property type="evidence" value="ECO:0007669"/>
    <property type="project" value="TreeGrafter"/>
</dbReference>
<dbReference type="GO" id="GO:0016485">
    <property type="term" value="P:protein processing"/>
    <property type="evidence" value="ECO:0007669"/>
    <property type="project" value="TreeGrafter"/>
</dbReference>
<dbReference type="AlphaFoldDB" id="A0AA36C7L4"/>
<dbReference type="PANTHER" id="PTHR11733">
    <property type="entry name" value="ZINC METALLOPROTEASE FAMILY M13 NEPRILYSIN-RELATED"/>
    <property type="match status" value="1"/>
</dbReference>
<dbReference type="InterPro" id="IPR000718">
    <property type="entry name" value="Peptidase_M13"/>
</dbReference>
<evidence type="ECO:0000313" key="2">
    <source>
        <dbReference type="EMBL" id="CAJ0563819.1"/>
    </source>
</evidence>
<dbReference type="PROSITE" id="PS51885">
    <property type="entry name" value="NEPRILYSIN"/>
    <property type="match status" value="1"/>
</dbReference>
<feature type="domain" description="Peptidase M13 C-terminal" evidence="1">
    <location>
        <begin position="182"/>
        <end position="388"/>
    </location>
</feature>
<accession>A0AA36C7L4</accession>
<dbReference type="Gene3D" id="1.10.1380.10">
    <property type="entry name" value="Neutral endopeptidase , domain2"/>
    <property type="match status" value="1"/>
</dbReference>
<dbReference type="EMBL" id="CATQJA010000751">
    <property type="protein sequence ID" value="CAJ0563819.1"/>
    <property type="molecule type" value="Genomic_DNA"/>
</dbReference>
<protein>
    <recommendedName>
        <fullName evidence="1">Peptidase M13 C-terminal domain-containing protein</fullName>
    </recommendedName>
</protein>
<dbReference type="InterPro" id="IPR042089">
    <property type="entry name" value="Peptidase_M13_dom_2"/>
</dbReference>
<dbReference type="Pfam" id="PF01431">
    <property type="entry name" value="Peptidase_M13"/>
    <property type="match status" value="1"/>
</dbReference>
<keyword evidence="3" id="KW-1185">Reference proteome</keyword>
<feature type="non-terminal residue" evidence="2">
    <location>
        <position position="1"/>
    </location>
</feature>
<dbReference type="GO" id="GO:0004222">
    <property type="term" value="F:metalloendopeptidase activity"/>
    <property type="evidence" value="ECO:0007669"/>
    <property type="project" value="InterPro"/>
</dbReference>
<dbReference type="PRINTS" id="PR00786">
    <property type="entry name" value="NEPRILYSIN"/>
</dbReference>
<organism evidence="2 3">
    <name type="scientific">Mesorhabditis spiculigera</name>
    <dbReference type="NCBI Taxonomy" id="96644"/>
    <lineage>
        <taxon>Eukaryota</taxon>
        <taxon>Metazoa</taxon>
        <taxon>Ecdysozoa</taxon>
        <taxon>Nematoda</taxon>
        <taxon>Chromadorea</taxon>
        <taxon>Rhabditida</taxon>
        <taxon>Rhabditina</taxon>
        <taxon>Rhabditomorpha</taxon>
        <taxon>Rhabditoidea</taxon>
        <taxon>Rhabditidae</taxon>
        <taxon>Mesorhabditinae</taxon>
        <taxon>Mesorhabditis</taxon>
    </lineage>
</organism>
<sequence length="393" mass="45997">MNGETELAVMNMQSIGGLSEVLLETPRHVVQNFFFLNWARHLRDRFENRGKMACKSRLLYTFRKLAEHLAIGTIRFESDVEDVKNLGKEMRRVFHQIFDENTWLEPETKAVLHKRLDNVKEHYGFSTHALDKAKIDGFYEALILPDKWGLMEMWQFEERGSWFVTRLNLMGTLGYEPAMEFNAFNSNDVKITIPLALITQPFYNPTWPLEFNYGGVGEVIGHEFTHTFDDQDDLPDGNVGNDTDEYLEKEKCFVDQFGGVIYGNDRLNITVKADGNVQHKETIADNNGLRVAWRAYLEKRKHLYGRNPPKLPGLQEFTNEQLFFLAHSQIECGRQPRIYPNQDHDWVGEFHPVGDVRINEKLKNFNSFATTFKCKLNSKMNPERKCRVWRYYH</sequence>
<reference evidence="2" key="1">
    <citation type="submission" date="2023-06" db="EMBL/GenBank/DDBJ databases">
        <authorList>
            <person name="Delattre M."/>
        </authorList>
    </citation>
    <scope>NUCLEOTIDE SEQUENCE</scope>
    <source>
        <strain evidence="2">AF72</strain>
    </source>
</reference>
<dbReference type="SUPFAM" id="SSF55486">
    <property type="entry name" value="Metalloproteases ('zincins'), catalytic domain"/>
    <property type="match status" value="1"/>
</dbReference>
<evidence type="ECO:0000259" key="1">
    <source>
        <dbReference type="Pfam" id="PF01431"/>
    </source>
</evidence>
<dbReference type="InterPro" id="IPR024079">
    <property type="entry name" value="MetalloPept_cat_dom_sf"/>
</dbReference>
<dbReference type="Proteomes" id="UP001177023">
    <property type="component" value="Unassembled WGS sequence"/>
</dbReference>
<dbReference type="Gene3D" id="3.40.390.10">
    <property type="entry name" value="Collagenase (Catalytic Domain)"/>
    <property type="match status" value="1"/>
</dbReference>
<proteinExistence type="predicted"/>
<gene>
    <name evidence="2" type="ORF">MSPICULIGERA_LOCUS2557</name>
</gene>
<evidence type="ECO:0000313" key="3">
    <source>
        <dbReference type="Proteomes" id="UP001177023"/>
    </source>
</evidence>
<dbReference type="PANTHER" id="PTHR11733:SF164">
    <property type="entry name" value="NEPRILYSIN"/>
    <property type="match status" value="1"/>
</dbReference>
<comment type="caution">
    <text evidence="2">The sequence shown here is derived from an EMBL/GenBank/DDBJ whole genome shotgun (WGS) entry which is preliminary data.</text>
</comment>